<accession>A0A8H7BD35</accession>
<gene>
    <name evidence="1" type="ORF">GT037_003117</name>
</gene>
<dbReference type="EMBL" id="JAAABM010000003">
    <property type="protein sequence ID" value="KAF7679369.1"/>
    <property type="molecule type" value="Genomic_DNA"/>
</dbReference>
<dbReference type="Proteomes" id="UP000596902">
    <property type="component" value="Unassembled WGS sequence"/>
</dbReference>
<evidence type="ECO:0000313" key="1">
    <source>
        <dbReference type="EMBL" id="KAF7679369.1"/>
    </source>
</evidence>
<dbReference type="AlphaFoldDB" id="A0A8H7BD35"/>
<dbReference type="RefSeq" id="XP_038789442.1">
    <property type="nucleotide sequence ID" value="XM_038928164.1"/>
</dbReference>
<protein>
    <submittedName>
        <fullName evidence="1">Uncharacterized protein</fullName>
    </submittedName>
</protein>
<keyword evidence="2" id="KW-1185">Reference proteome</keyword>
<sequence length="117" mass="13015">MEMLLKCSSVRKTSLQPYFDIYTCPNPVYHLGRVQKPPSEGHASQTLIVVLFSPSHGVDLMKAIAANEELGVRSTGALGPQKIDRSTTLAFLPQPHFARQLSWPTIDSITTTIHWQL</sequence>
<evidence type="ECO:0000313" key="2">
    <source>
        <dbReference type="Proteomes" id="UP000596902"/>
    </source>
</evidence>
<name>A0A8H7BD35_9PLEO</name>
<organism evidence="1 2">
    <name type="scientific">Alternaria burnsii</name>
    <dbReference type="NCBI Taxonomy" id="1187904"/>
    <lineage>
        <taxon>Eukaryota</taxon>
        <taxon>Fungi</taxon>
        <taxon>Dikarya</taxon>
        <taxon>Ascomycota</taxon>
        <taxon>Pezizomycotina</taxon>
        <taxon>Dothideomycetes</taxon>
        <taxon>Pleosporomycetidae</taxon>
        <taxon>Pleosporales</taxon>
        <taxon>Pleosporineae</taxon>
        <taxon>Pleosporaceae</taxon>
        <taxon>Alternaria</taxon>
        <taxon>Alternaria sect. Alternaria</taxon>
    </lineage>
</organism>
<reference evidence="1" key="1">
    <citation type="submission" date="2020-01" db="EMBL/GenBank/DDBJ databases">
        <authorList>
            <person name="Feng Z.H.Z."/>
        </authorList>
    </citation>
    <scope>NUCLEOTIDE SEQUENCE</scope>
    <source>
        <strain evidence="1">CBS107.38</strain>
    </source>
</reference>
<proteinExistence type="predicted"/>
<dbReference type="GeneID" id="62201342"/>
<reference evidence="1" key="2">
    <citation type="submission" date="2020-08" db="EMBL/GenBank/DDBJ databases">
        <title>Draft Genome Sequence of Cumin Blight Pathogen Alternaria burnsii.</title>
        <authorList>
            <person name="Feng Z."/>
        </authorList>
    </citation>
    <scope>NUCLEOTIDE SEQUENCE</scope>
    <source>
        <strain evidence="1">CBS107.38</strain>
    </source>
</reference>
<comment type="caution">
    <text evidence="1">The sequence shown here is derived from an EMBL/GenBank/DDBJ whole genome shotgun (WGS) entry which is preliminary data.</text>
</comment>